<keyword evidence="3" id="KW-1185">Reference proteome</keyword>
<keyword evidence="1" id="KW-0812">Transmembrane</keyword>
<reference evidence="2 3" key="1">
    <citation type="journal article" date="2014" name="J Genomics">
        <title>Draft Genome Sequence of the Extremely Halophilic Phototrophic Purple Sulfur Bacterium Halorhodospira halochloris.</title>
        <authorList>
            <person name="Singh K.S."/>
            <person name="Kirksey J."/>
            <person name="Hoff W.D."/>
            <person name="Deole R."/>
        </authorList>
    </citation>
    <scope>NUCLEOTIDE SEQUENCE [LARGE SCALE GENOMIC DNA]</scope>
    <source>
        <strain evidence="2 3">A</strain>
    </source>
</reference>
<protein>
    <submittedName>
        <fullName evidence="2">Conjugal transfer protein</fullName>
    </submittedName>
</protein>
<evidence type="ECO:0000256" key="1">
    <source>
        <dbReference type="SAM" id="Phobius"/>
    </source>
</evidence>
<dbReference type="InterPro" id="IPR021877">
    <property type="entry name" value="DUF3487"/>
</dbReference>
<proteinExistence type="predicted"/>
<sequence>MTDRMLRTDRLNGEPPIFRGCTSSELVMLAALAAAFWVPMGVLIGALVGTAMMGVGFSGIAIIATVVVAGSLFQRIKRGRPDHFYQHRLILWAEDLGLRRSGFIRRGGTWDLGRRRWP</sequence>
<keyword evidence="1" id="KW-1133">Transmembrane helix</keyword>
<reference evidence="3" key="2">
    <citation type="submission" date="2014-02" db="EMBL/GenBank/DDBJ databases">
        <title>Draft Genome Sequence of extremely halophilic bacteria Halorhodospira halochloris.</title>
        <authorList>
            <person name="Singh K.S."/>
        </authorList>
    </citation>
    <scope>NUCLEOTIDE SEQUENCE [LARGE SCALE GENOMIC DNA]</scope>
    <source>
        <strain evidence="3">A</strain>
    </source>
</reference>
<dbReference type="AlphaFoldDB" id="W8KX79"/>
<dbReference type="Pfam" id="PF11990">
    <property type="entry name" value="DUF3487"/>
    <property type="match status" value="1"/>
</dbReference>
<dbReference type="KEGG" id="hhc:M911_14285"/>
<keyword evidence="1" id="KW-0472">Membrane</keyword>
<organism evidence="2 3">
    <name type="scientific">Ectothiorhodospira haloalkaliphila</name>
    <dbReference type="NCBI Taxonomy" id="421628"/>
    <lineage>
        <taxon>Bacteria</taxon>
        <taxon>Pseudomonadati</taxon>
        <taxon>Pseudomonadota</taxon>
        <taxon>Gammaproteobacteria</taxon>
        <taxon>Chromatiales</taxon>
        <taxon>Ectothiorhodospiraceae</taxon>
        <taxon>Ectothiorhodospira</taxon>
    </lineage>
</organism>
<name>W8KX79_9GAMM</name>
<dbReference type="RefSeq" id="WP_025282648.1">
    <property type="nucleotide sequence ID" value="NZ_CP007268.1"/>
</dbReference>
<accession>W8KX79</accession>
<dbReference type="HOGENOM" id="CLU_144602_0_0_6"/>
<dbReference type="EMBL" id="CP007268">
    <property type="protein sequence ID" value="AHK80121.1"/>
    <property type="molecule type" value="Genomic_DNA"/>
</dbReference>
<evidence type="ECO:0000313" key="3">
    <source>
        <dbReference type="Proteomes" id="UP000019442"/>
    </source>
</evidence>
<dbReference type="Proteomes" id="UP000019442">
    <property type="component" value="Chromosome"/>
</dbReference>
<gene>
    <name evidence="2" type="ORF">M911_14285</name>
</gene>
<feature type="transmembrane region" description="Helical" evidence="1">
    <location>
        <begin position="54"/>
        <end position="73"/>
    </location>
</feature>
<feature type="transmembrane region" description="Helical" evidence="1">
    <location>
        <begin position="26"/>
        <end position="48"/>
    </location>
</feature>
<evidence type="ECO:0000313" key="2">
    <source>
        <dbReference type="EMBL" id="AHK80121.1"/>
    </source>
</evidence>
<dbReference type="PATRIC" id="fig|1354791.3.peg.202"/>
<dbReference type="NCBIfam" id="TIGR03750">
    <property type="entry name" value="conj_TIGR03750"/>
    <property type="match status" value="1"/>
</dbReference>